<reference evidence="2 3" key="1">
    <citation type="submission" date="2020-06" db="EMBL/GenBank/DDBJ databases">
        <title>Sphingomonas hominis sp. nov., a member of the Sphingomonas, isolated from the hair of a 22-year-old girl.</title>
        <authorList>
            <person name="Zhang D.-F."/>
            <person name="Cui X.-W."/>
        </authorList>
    </citation>
    <scope>NUCLEOTIDE SEQUENCE [LARGE SCALE GENOMIC DNA]</scope>
    <source>
        <strain evidence="2 3">HHU CXW</strain>
    </source>
</reference>
<evidence type="ECO:0000256" key="1">
    <source>
        <dbReference type="SAM" id="MobiDB-lite"/>
    </source>
</evidence>
<accession>A0ABX2JL80</accession>
<proteinExistence type="predicted"/>
<evidence type="ECO:0000313" key="2">
    <source>
        <dbReference type="EMBL" id="NTS66559.1"/>
    </source>
</evidence>
<comment type="caution">
    <text evidence="2">The sequence shown here is derived from an EMBL/GenBank/DDBJ whole genome shotgun (WGS) entry which is preliminary data.</text>
</comment>
<name>A0ABX2JL80_9SPHN</name>
<sequence length="125" mass="13560">MSITFFLSAGAQRDAKPATVTARQLAAFRAFARERGELLDHDDEDPLVACSFEARVCPWSLASICALFDYDEGVIAVVEEAQFRGLNVRFDRDDATRSISLCVASTPDGSDRQSRAARGLGIAST</sequence>
<dbReference type="EMBL" id="JABULH010000009">
    <property type="protein sequence ID" value="NTS66559.1"/>
    <property type="molecule type" value="Genomic_DNA"/>
</dbReference>
<dbReference type="Proteomes" id="UP000621447">
    <property type="component" value="Unassembled WGS sequence"/>
</dbReference>
<gene>
    <name evidence="2" type="ORF">HRV97_15515</name>
</gene>
<keyword evidence="3" id="KW-1185">Reference proteome</keyword>
<protein>
    <submittedName>
        <fullName evidence="2">Uncharacterized protein</fullName>
    </submittedName>
</protein>
<feature type="region of interest" description="Disordered" evidence="1">
    <location>
        <begin position="105"/>
        <end position="125"/>
    </location>
</feature>
<evidence type="ECO:0000313" key="3">
    <source>
        <dbReference type="Proteomes" id="UP000621447"/>
    </source>
</evidence>
<organism evidence="2 3">
    <name type="scientific">Sphingomonas hominis</name>
    <dbReference type="NCBI Taxonomy" id="2741495"/>
    <lineage>
        <taxon>Bacteria</taxon>
        <taxon>Pseudomonadati</taxon>
        <taxon>Pseudomonadota</taxon>
        <taxon>Alphaproteobacteria</taxon>
        <taxon>Sphingomonadales</taxon>
        <taxon>Sphingomonadaceae</taxon>
        <taxon>Sphingomonas</taxon>
    </lineage>
</organism>
<dbReference type="RefSeq" id="WP_116463085.1">
    <property type="nucleotide sequence ID" value="NZ_JABULH010000009.1"/>
</dbReference>